<gene>
    <name evidence="3" type="ORF">COT89_03245</name>
</gene>
<evidence type="ECO:0000256" key="1">
    <source>
        <dbReference type="SAM" id="Coils"/>
    </source>
</evidence>
<evidence type="ECO:0000256" key="2">
    <source>
        <dbReference type="SAM" id="SignalP"/>
    </source>
</evidence>
<dbReference type="EMBL" id="PFAH01000010">
    <property type="protein sequence ID" value="PIR97764.1"/>
    <property type="molecule type" value="Genomic_DNA"/>
</dbReference>
<organism evidence="3 4">
    <name type="scientific">Candidatus Colwellbacteria bacterium CG10_big_fil_rev_8_21_14_0_10_42_22</name>
    <dbReference type="NCBI Taxonomy" id="1974540"/>
    <lineage>
        <taxon>Bacteria</taxon>
        <taxon>Candidatus Colwelliibacteriota</taxon>
    </lineage>
</organism>
<evidence type="ECO:0000313" key="4">
    <source>
        <dbReference type="Proteomes" id="UP000231466"/>
    </source>
</evidence>
<dbReference type="AlphaFoldDB" id="A0A2H0VF64"/>
<name>A0A2H0VF64_9BACT</name>
<reference evidence="4" key="1">
    <citation type="submission" date="2017-09" db="EMBL/GenBank/DDBJ databases">
        <title>Depth-based differentiation of microbial function through sediment-hosted aquifers and enrichment of novel symbionts in the deep terrestrial subsurface.</title>
        <authorList>
            <person name="Probst A.J."/>
            <person name="Ladd B."/>
            <person name="Jarett J.K."/>
            <person name="Geller-Mcgrath D.E."/>
            <person name="Sieber C.M.K."/>
            <person name="Emerson J.B."/>
            <person name="Anantharaman K."/>
            <person name="Thomas B.C."/>
            <person name="Malmstrom R."/>
            <person name="Stieglmeier M."/>
            <person name="Klingl A."/>
            <person name="Woyke T."/>
            <person name="Ryan C.M."/>
            <person name="Banfield J.F."/>
        </authorList>
    </citation>
    <scope>NUCLEOTIDE SEQUENCE [LARGE SCALE GENOMIC DNA]</scope>
</reference>
<dbReference type="Proteomes" id="UP000231466">
    <property type="component" value="Unassembled WGS sequence"/>
</dbReference>
<keyword evidence="2" id="KW-0732">Signal</keyword>
<proteinExistence type="predicted"/>
<feature type="coiled-coil region" evidence="1">
    <location>
        <begin position="36"/>
        <end position="63"/>
    </location>
</feature>
<comment type="caution">
    <text evidence="3">The sequence shown here is derived from an EMBL/GenBank/DDBJ whole genome shotgun (WGS) entry which is preliminary data.</text>
</comment>
<feature type="chain" id="PRO_5013809569" evidence="2">
    <location>
        <begin position="26"/>
        <end position="529"/>
    </location>
</feature>
<evidence type="ECO:0000313" key="3">
    <source>
        <dbReference type="EMBL" id="PIR97764.1"/>
    </source>
</evidence>
<feature type="signal peptide" evidence="2">
    <location>
        <begin position="1"/>
        <end position="25"/>
    </location>
</feature>
<sequence length="529" mass="57021">MKNITKNITIGVLMAGLVMPGSLLASIQSAVNTNSLEDMQASLKEITSEYKSLGNDIKSLRQSWKADKNDETKGMLNSSVKEQLLLLAEMSELSLKIVEIKVSQLEPIKMAPIEYASTLERVRELIKEVATLRRSIEKTVDAKELSVLRNELILFRATKMNRAVGFIKIDLMAEKIGKLDNIVSGTIRPGMSNNGIQDKDLTDLVDASDKAIGVAVSRYELALNVFDQLRVAGVLEEARAVWKQGKSLYQTLVSDTKSAVVVVRETATLYRAILAEIGGPNTTKPAITYFEVVINRDSIMNNLENPPQAIAYWESSNTEYCEFVERMGYSTGKAELPASGSHIFKPETSGTASFRLDCFTKDGGESTSATVSVEIPSRASIEANLVSATAVVTKGASINPGEDIYPDQGIFEIVMDVSAVGESASVSTAFGFGIHGGTDIIETHAVTSNAGKGAENTVFIGANQTVRFTFTVSVTPKSGAGFYNVSLQSIAWGLATSSKMDQMYVIGPAKGGGYGYQTSQIYLSSNTKG</sequence>
<protein>
    <submittedName>
        <fullName evidence="3">Uncharacterized protein</fullName>
    </submittedName>
</protein>
<keyword evidence="1" id="KW-0175">Coiled coil</keyword>
<accession>A0A2H0VF64</accession>